<protein>
    <submittedName>
        <fullName evidence="1">Uncharacterized protein</fullName>
    </submittedName>
</protein>
<comment type="caution">
    <text evidence="1">The sequence shown here is derived from an EMBL/GenBank/DDBJ whole genome shotgun (WGS) entry which is preliminary data.</text>
</comment>
<reference evidence="1" key="1">
    <citation type="submission" date="2020-07" db="EMBL/GenBank/DDBJ databases">
        <title>Multicomponent nature underlies the extraordinary mechanical properties of spider dragline silk.</title>
        <authorList>
            <person name="Kono N."/>
            <person name="Nakamura H."/>
            <person name="Mori M."/>
            <person name="Yoshida Y."/>
            <person name="Ohtoshi R."/>
            <person name="Malay A.D."/>
            <person name="Moran D.A.P."/>
            <person name="Tomita M."/>
            <person name="Numata K."/>
            <person name="Arakawa K."/>
        </authorList>
    </citation>
    <scope>NUCLEOTIDE SEQUENCE</scope>
</reference>
<name>A0A8X6F639_TRICU</name>
<accession>A0A8X6F639</accession>
<proteinExistence type="predicted"/>
<gene>
    <name evidence="1" type="ORF">TNCT_92251</name>
</gene>
<sequence>AELWLRSIVKKYICEGLGFLRQVM</sequence>
<dbReference type="Proteomes" id="UP000887116">
    <property type="component" value="Unassembled WGS sequence"/>
</dbReference>
<dbReference type="AlphaFoldDB" id="A0A8X6F639"/>
<keyword evidence="2" id="KW-1185">Reference proteome</keyword>
<evidence type="ECO:0000313" key="1">
    <source>
        <dbReference type="EMBL" id="GFQ72038.1"/>
    </source>
</evidence>
<dbReference type="EMBL" id="BMAO01031062">
    <property type="protein sequence ID" value="GFQ72038.1"/>
    <property type="molecule type" value="Genomic_DNA"/>
</dbReference>
<organism evidence="1 2">
    <name type="scientific">Trichonephila clavata</name>
    <name type="common">Joro spider</name>
    <name type="synonym">Nephila clavata</name>
    <dbReference type="NCBI Taxonomy" id="2740835"/>
    <lineage>
        <taxon>Eukaryota</taxon>
        <taxon>Metazoa</taxon>
        <taxon>Ecdysozoa</taxon>
        <taxon>Arthropoda</taxon>
        <taxon>Chelicerata</taxon>
        <taxon>Arachnida</taxon>
        <taxon>Araneae</taxon>
        <taxon>Araneomorphae</taxon>
        <taxon>Entelegynae</taxon>
        <taxon>Araneoidea</taxon>
        <taxon>Nephilidae</taxon>
        <taxon>Trichonephila</taxon>
    </lineage>
</organism>
<evidence type="ECO:0000313" key="2">
    <source>
        <dbReference type="Proteomes" id="UP000887116"/>
    </source>
</evidence>
<feature type="non-terminal residue" evidence="1">
    <location>
        <position position="1"/>
    </location>
</feature>